<dbReference type="InterPro" id="IPR029069">
    <property type="entry name" value="HotDog_dom_sf"/>
</dbReference>
<dbReference type="InterPro" id="IPR039569">
    <property type="entry name" value="FAS1-like_DH_region"/>
</dbReference>
<dbReference type="Gene3D" id="3.10.129.10">
    <property type="entry name" value="Hotdog Thioesterase"/>
    <property type="match status" value="1"/>
</dbReference>
<dbReference type="RefSeq" id="WP_285760746.1">
    <property type="nucleotide sequence ID" value="NZ_BSQG01000006.1"/>
</dbReference>
<dbReference type="InterPro" id="IPR016709">
    <property type="entry name" value="HadA-like"/>
</dbReference>
<feature type="domain" description="FAS1-like dehydratase" evidence="2">
    <location>
        <begin position="8"/>
        <end position="137"/>
    </location>
</feature>
<dbReference type="CDD" id="cd03441">
    <property type="entry name" value="R_hydratase_like"/>
    <property type="match status" value="1"/>
</dbReference>
<proteinExistence type="inferred from homology"/>
<dbReference type="HAMAP" id="MF_00799">
    <property type="entry name" value="UPF0336"/>
    <property type="match status" value="1"/>
</dbReference>
<evidence type="ECO:0000256" key="1">
    <source>
        <dbReference type="HAMAP-Rule" id="MF_00799"/>
    </source>
</evidence>
<evidence type="ECO:0000313" key="4">
    <source>
        <dbReference type="Proteomes" id="UP001165092"/>
    </source>
</evidence>
<dbReference type="Proteomes" id="UP001165092">
    <property type="component" value="Unassembled WGS sequence"/>
</dbReference>
<sequence length="154" mass="17019">MAINRDFLGRVYESPQPYEVTRGKIREFADAISDPNPVYRDRASAEAAGHADVIAPPTFPIIMGMEGAGQAIVDPDLRLDYSMMVHGEQRFSYSRPMRAGDVVNCVTTITEIKSLGRNELITLKSELSTVEGEHIVTTRNLLVVRDGAEPAEQK</sequence>
<accession>A0A9W6P833</accession>
<dbReference type="PIRSF" id="PIRSF018072">
    <property type="entry name" value="UCP018072"/>
    <property type="match status" value="1"/>
</dbReference>
<dbReference type="AlphaFoldDB" id="A0A9W6P833"/>
<dbReference type="SUPFAM" id="SSF54637">
    <property type="entry name" value="Thioesterase/thiol ester dehydrase-isomerase"/>
    <property type="match status" value="1"/>
</dbReference>
<evidence type="ECO:0000259" key="2">
    <source>
        <dbReference type="Pfam" id="PF13452"/>
    </source>
</evidence>
<dbReference type="EMBL" id="BSQG01000006">
    <property type="protein sequence ID" value="GLU49270.1"/>
    <property type="molecule type" value="Genomic_DNA"/>
</dbReference>
<dbReference type="Pfam" id="PF13452">
    <property type="entry name" value="FAS1_DH_region"/>
    <property type="match status" value="1"/>
</dbReference>
<evidence type="ECO:0000313" key="3">
    <source>
        <dbReference type="EMBL" id="GLU49270.1"/>
    </source>
</evidence>
<name>A0A9W6P833_9ACTN</name>
<protein>
    <recommendedName>
        <fullName evidence="1">UPF0336 protein Nans01_36210</fullName>
    </recommendedName>
</protein>
<organism evidence="3 4">
    <name type="scientific">Nocardiopsis ansamitocini</name>
    <dbReference type="NCBI Taxonomy" id="1670832"/>
    <lineage>
        <taxon>Bacteria</taxon>
        <taxon>Bacillati</taxon>
        <taxon>Actinomycetota</taxon>
        <taxon>Actinomycetes</taxon>
        <taxon>Streptosporangiales</taxon>
        <taxon>Nocardiopsidaceae</taxon>
        <taxon>Nocardiopsis</taxon>
    </lineage>
</organism>
<reference evidence="3" key="1">
    <citation type="submission" date="2023-02" db="EMBL/GenBank/DDBJ databases">
        <title>Nocardiopsis ansamitocini NBRC 112285.</title>
        <authorList>
            <person name="Ichikawa N."/>
            <person name="Sato H."/>
            <person name="Tonouchi N."/>
        </authorList>
    </citation>
    <scope>NUCLEOTIDE SEQUENCE</scope>
    <source>
        <strain evidence="3">NBRC 112285</strain>
    </source>
</reference>
<gene>
    <name evidence="3" type="ORF">Nans01_36210</name>
</gene>
<keyword evidence="4" id="KW-1185">Reference proteome</keyword>
<comment type="caution">
    <text evidence="3">The sequence shown here is derived from an EMBL/GenBank/DDBJ whole genome shotgun (WGS) entry which is preliminary data.</text>
</comment>
<comment type="similarity">
    <text evidence="1">Belongs to the UPF0336 family.</text>
</comment>